<evidence type="ECO:0000313" key="1">
    <source>
        <dbReference type="EMBL" id="MCI01727.1"/>
    </source>
</evidence>
<reference evidence="1 2" key="1">
    <citation type="journal article" date="2018" name="Front. Plant Sci.">
        <title>Red Clover (Trifolium pratense) and Zigzag Clover (T. medium) - A Picture of Genomic Similarities and Differences.</title>
        <authorList>
            <person name="Dluhosova J."/>
            <person name="Istvanek J."/>
            <person name="Nedelnik J."/>
            <person name="Repkova J."/>
        </authorList>
    </citation>
    <scope>NUCLEOTIDE SEQUENCE [LARGE SCALE GENOMIC DNA]</scope>
    <source>
        <strain evidence="2">cv. 10/8</strain>
        <tissue evidence="1">Leaf</tissue>
    </source>
</reference>
<protein>
    <submittedName>
        <fullName evidence="1">Uncharacterized protein</fullName>
    </submittedName>
</protein>
<organism evidence="1 2">
    <name type="scientific">Trifolium medium</name>
    <dbReference type="NCBI Taxonomy" id="97028"/>
    <lineage>
        <taxon>Eukaryota</taxon>
        <taxon>Viridiplantae</taxon>
        <taxon>Streptophyta</taxon>
        <taxon>Embryophyta</taxon>
        <taxon>Tracheophyta</taxon>
        <taxon>Spermatophyta</taxon>
        <taxon>Magnoliopsida</taxon>
        <taxon>eudicotyledons</taxon>
        <taxon>Gunneridae</taxon>
        <taxon>Pentapetalae</taxon>
        <taxon>rosids</taxon>
        <taxon>fabids</taxon>
        <taxon>Fabales</taxon>
        <taxon>Fabaceae</taxon>
        <taxon>Papilionoideae</taxon>
        <taxon>50 kb inversion clade</taxon>
        <taxon>NPAAA clade</taxon>
        <taxon>Hologalegina</taxon>
        <taxon>IRL clade</taxon>
        <taxon>Trifolieae</taxon>
        <taxon>Trifolium</taxon>
    </lineage>
</organism>
<evidence type="ECO:0000313" key="2">
    <source>
        <dbReference type="Proteomes" id="UP000265520"/>
    </source>
</evidence>
<dbReference type="AlphaFoldDB" id="A0A392NPD8"/>
<accession>A0A392NPD8</accession>
<dbReference type="EMBL" id="LXQA010046924">
    <property type="protein sequence ID" value="MCI01727.1"/>
    <property type="molecule type" value="Genomic_DNA"/>
</dbReference>
<dbReference type="Proteomes" id="UP000265520">
    <property type="component" value="Unassembled WGS sequence"/>
</dbReference>
<proteinExistence type="predicted"/>
<comment type="caution">
    <text evidence="1">The sequence shown here is derived from an EMBL/GenBank/DDBJ whole genome shotgun (WGS) entry which is preliminary data.</text>
</comment>
<sequence>MRGKQRRQIIINSSTGLQPGYQAVQKYLMLKSAVKRAKMHYQIQSSELEFLNTTAMKARLITGTITTISHHAEGAKKELKARRDSRTLKYVINTESI</sequence>
<keyword evidence="2" id="KW-1185">Reference proteome</keyword>
<name>A0A392NPD8_9FABA</name>